<dbReference type="HOGENOM" id="CLU_3148098_0_0_2"/>
<keyword evidence="2" id="KW-1185">Reference proteome</keyword>
<reference evidence="1 2" key="1">
    <citation type="journal article" date="2014" name="Int. J. Syst. Evol. Microbiol.">
        <title>Nitrososphaera viennensis gen. nov., sp. nov., an aerobic and mesophilic, ammonia-oxidizing archaeon from soil and a member of the archaeal phylum Thaumarchaeota.</title>
        <authorList>
            <person name="Stieglmeier M."/>
            <person name="Klingl A."/>
            <person name="Alves R.J."/>
            <person name="Rittmann S.K."/>
            <person name="Melcher M."/>
            <person name="Leisch N."/>
            <person name="Schleper C."/>
        </authorList>
    </citation>
    <scope>NUCLEOTIDE SEQUENCE [LARGE SCALE GENOMIC DNA]</scope>
    <source>
        <strain evidence="1">EN76</strain>
    </source>
</reference>
<dbReference type="EMBL" id="CP007536">
    <property type="protein sequence ID" value="AIC14894.1"/>
    <property type="molecule type" value="Genomic_DNA"/>
</dbReference>
<gene>
    <name evidence="1" type="ORF">NVIE_0697</name>
</gene>
<evidence type="ECO:0000313" key="2">
    <source>
        <dbReference type="Proteomes" id="UP000027093"/>
    </source>
</evidence>
<sequence length="48" mass="5082">MSNSGVPATKNDVLATAADKTTANTIAIVGSFFLEKLFIKSRFCAAFI</sequence>
<dbReference type="Proteomes" id="UP000027093">
    <property type="component" value="Chromosome"/>
</dbReference>
<dbReference type="KEGG" id="nvn:NVIE_0697"/>
<name>A0A060HDZ6_9ARCH</name>
<proteinExistence type="predicted"/>
<protein>
    <submittedName>
        <fullName evidence="1">Uncharacterized protein</fullName>
    </submittedName>
</protein>
<dbReference type="AlphaFoldDB" id="A0A060HDZ6"/>
<evidence type="ECO:0000313" key="1">
    <source>
        <dbReference type="EMBL" id="AIC14894.1"/>
    </source>
</evidence>
<organism evidence="1 2">
    <name type="scientific">Nitrososphaera viennensis EN76</name>
    <dbReference type="NCBI Taxonomy" id="926571"/>
    <lineage>
        <taxon>Archaea</taxon>
        <taxon>Nitrososphaerota</taxon>
        <taxon>Nitrososphaeria</taxon>
        <taxon>Nitrososphaerales</taxon>
        <taxon>Nitrososphaeraceae</taxon>
        <taxon>Nitrososphaera</taxon>
    </lineage>
</organism>
<accession>A0A060HDZ6</accession>